<dbReference type="STRING" id="158441.A0A226E846"/>
<dbReference type="OrthoDB" id="10259809at2759"/>
<dbReference type="Pfam" id="PF23304">
    <property type="entry name" value="GAE_BBS1"/>
    <property type="match status" value="1"/>
</dbReference>
<gene>
    <name evidence="3" type="ORF">Fcan01_12123</name>
</gene>
<feature type="domain" description="Bardet-Biedl syndrome 1 N-terminal" evidence="1">
    <location>
        <begin position="17"/>
        <end position="265"/>
    </location>
</feature>
<dbReference type="InterPro" id="IPR032728">
    <property type="entry name" value="BBS1_N"/>
</dbReference>
<dbReference type="AlphaFoldDB" id="A0A226E846"/>
<dbReference type="GO" id="GO:1905515">
    <property type="term" value="P:non-motile cilium assembly"/>
    <property type="evidence" value="ECO:0007669"/>
    <property type="project" value="InterPro"/>
</dbReference>
<sequence length="583" mass="64293">MNFEFCKIGEYKKVEMWLDAFSDTQATLYTFPGCVATADLTGDGDYRLIVGDIGSGHVPSKLKVYKGTGLSSEINLQDAPTAVAPMYIDYETPRQPVVTVATAEYIYVYKNLRPFFRAVLPPLPINQVERDIWTQYESVEPLHEMLANLQSSVGVSALTLKTQHLLALPHHERTAFVEAQKGSPLLRKTVITCMSTLKKSHNDDDALACLVIGTENCEIFILHPETFTPIDEAKLTLTDVPAFLSTSGLFDIDYTLTCTTRTGQLLLGRRGYVAPLMNLSKPPVGVVCLETSVVVALMDSTLNCYSDKGYRHWSVGAASPITCVQRVQLRQKNLDLIGVGLHNGNVSMYTTSGELVDTIPFPEPISVVYFGQYGRETNSLVVITQGGSLHVKILKRSADFTPQLKEKSSTVSGKMVIPKKTKLFVDQTMRERENSITMHRAFQRDAFRLKLETARSLAHVLNTKQIPVQETVKLSAEVLGLGPTFTVKIGIQNIGPNSSAASGGICDLALFFHWDDKYYDVRPPMINVPFLVPGVEIQLVSKVEAVSTSGLADVVRVVVFKKKQGQPLLVAMINMPPSEMTVL</sequence>
<evidence type="ECO:0000259" key="1">
    <source>
        <dbReference type="Pfam" id="PF14779"/>
    </source>
</evidence>
<dbReference type="OMA" id="HADRRHY"/>
<dbReference type="EMBL" id="LNIX01000006">
    <property type="protein sequence ID" value="OXA53041.1"/>
    <property type="molecule type" value="Genomic_DNA"/>
</dbReference>
<evidence type="ECO:0000313" key="3">
    <source>
        <dbReference type="EMBL" id="OXA53041.1"/>
    </source>
</evidence>
<keyword evidence="4" id="KW-1185">Reference proteome</keyword>
<dbReference type="GO" id="GO:0005813">
    <property type="term" value="C:centrosome"/>
    <property type="evidence" value="ECO:0007669"/>
    <property type="project" value="TreeGrafter"/>
</dbReference>
<dbReference type="GO" id="GO:0061512">
    <property type="term" value="P:protein localization to cilium"/>
    <property type="evidence" value="ECO:0007669"/>
    <property type="project" value="TreeGrafter"/>
</dbReference>
<dbReference type="GO" id="GO:0034464">
    <property type="term" value="C:BBSome"/>
    <property type="evidence" value="ECO:0007669"/>
    <property type="project" value="InterPro"/>
</dbReference>
<dbReference type="GO" id="GO:0005113">
    <property type="term" value="F:patched binding"/>
    <property type="evidence" value="ECO:0007669"/>
    <property type="project" value="TreeGrafter"/>
</dbReference>
<reference evidence="3 4" key="1">
    <citation type="submission" date="2015-12" db="EMBL/GenBank/DDBJ databases">
        <title>The genome of Folsomia candida.</title>
        <authorList>
            <person name="Faddeeva A."/>
            <person name="Derks M.F."/>
            <person name="Anvar Y."/>
            <person name="Smit S."/>
            <person name="Van Straalen N."/>
            <person name="Roelofs D."/>
        </authorList>
    </citation>
    <scope>NUCLEOTIDE SEQUENCE [LARGE SCALE GENOMIC DNA]</scope>
    <source>
        <strain evidence="3 4">VU population</strain>
        <tissue evidence="3">Whole body</tissue>
    </source>
</reference>
<evidence type="ECO:0000313" key="4">
    <source>
        <dbReference type="Proteomes" id="UP000198287"/>
    </source>
</evidence>
<dbReference type="InterPro" id="IPR056419">
    <property type="entry name" value="GAE_BBS1"/>
</dbReference>
<accession>A0A226E846</accession>
<dbReference type="PANTHER" id="PTHR20870:SF0">
    <property type="entry name" value="BARDET-BIEDL SYNDROME 1 PROTEIN"/>
    <property type="match status" value="1"/>
</dbReference>
<name>A0A226E846_FOLCA</name>
<proteinExistence type="predicted"/>
<dbReference type="Pfam" id="PF14779">
    <property type="entry name" value="BBS1"/>
    <property type="match status" value="1"/>
</dbReference>
<dbReference type="Proteomes" id="UP000198287">
    <property type="component" value="Unassembled WGS sequence"/>
</dbReference>
<protein>
    <submittedName>
        <fullName evidence="3">Bardet-Biedl syndrome 1 protein</fullName>
    </submittedName>
</protein>
<dbReference type="InterPro" id="IPR028784">
    <property type="entry name" value="BBS1"/>
</dbReference>
<dbReference type="PANTHER" id="PTHR20870">
    <property type="entry name" value="BARDET-BIEDL SYNDROME 1 PROTEIN"/>
    <property type="match status" value="1"/>
</dbReference>
<evidence type="ECO:0000259" key="2">
    <source>
        <dbReference type="Pfam" id="PF23304"/>
    </source>
</evidence>
<comment type="caution">
    <text evidence="3">The sequence shown here is derived from an EMBL/GenBank/DDBJ whole genome shotgun (WGS) entry which is preliminary data.</text>
</comment>
<feature type="domain" description="Bardet-Biedl syndrome 1 protein GAE" evidence="2">
    <location>
        <begin position="472"/>
        <end position="579"/>
    </location>
</feature>
<dbReference type="GO" id="GO:0005930">
    <property type="term" value="C:axoneme"/>
    <property type="evidence" value="ECO:0007669"/>
    <property type="project" value="TreeGrafter"/>
</dbReference>
<dbReference type="GO" id="GO:0005119">
    <property type="term" value="F:smoothened binding"/>
    <property type="evidence" value="ECO:0007669"/>
    <property type="project" value="TreeGrafter"/>
</dbReference>
<organism evidence="3 4">
    <name type="scientific">Folsomia candida</name>
    <name type="common">Springtail</name>
    <dbReference type="NCBI Taxonomy" id="158441"/>
    <lineage>
        <taxon>Eukaryota</taxon>
        <taxon>Metazoa</taxon>
        <taxon>Ecdysozoa</taxon>
        <taxon>Arthropoda</taxon>
        <taxon>Hexapoda</taxon>
        <taxon>Collembola</taxon>
        <taxon>Entomobryomorpha</taxon>
        <taxon>Isotomoidea</taxon>
        <taxon>Isotomidae</taxon>
        <taxon>Proisotominae</taxon>
        <taxon>Folsomia</taxon>
    </lineage>
</organism>